<reference evidence="3" key="1">
    <citation type="submission" date="2022-04" db="EMBL/GenBank/DDBJ databases">
        <title>Hymenobacter sp. isolated from the air.</title>
        <authorList>
            <person name="Won M."/>
            <person name="Lee C.-M."/>
            <person name="Woen H.-Y."/>
            <person name="Kwon S.-W."/>
        </authorList>
    </citation>
    <scope>NUCLEOTIDE SEQUENCE</scope>
    <source>
        <strain evidence="3">5420S-77</strain>
        <plasmid evidence="3">unnamed4</plasmid>
    </source>
</reference>
<keyword evidence="4" id="KW-1185">Reference proteome</keyword>
<dbReference type="Gene3D" id="2.60.120.260">
    <property type="entry name" value="Galactose-binding domain-like"/>
    <property type="match status" value="1"/>
</dbReference>
<feature type="signal peptide" evidence="1">
    <location>
        <begin position="1"/>
        <end position="22"/>
    </location>
</feature>
<evidence type="ECO:0000313" key="2">
    <source>
        <dbReference type="EMBL" id="UOQ69287.1"/>
    </source>
</evidence>
<geneLocation type="plasmid" evidence="3 4">
    <name>unnamed4</name>
</geneLocation>
<protein>
    <submittedName>
        <fullName evidence="3">Uncharacterized protein</fullName>
    </submittedName>
</protein>
<dbReference type="EMBL" id="CP095065">
    <property type="protein sequence ID" value="UOQ69287.1"/>
    <property type="molecule type" value="Genomic_DNA"/>
</dbReference>
<name>A0ABY4GEP6_9BACT</name>
<evidence type="ECO:0000256" key="1">
    <source>
        <dbReference type="SAM" id="SignalP"/>
    </source>
</evidence>
<accession>A0ABY4GEP6</accession>
<dbReference type="EMBL" id="CP095065">
    <property type="protein sequence ID" value="UOQ69317.1"/>
    <property type="molecule type" value="Genomic_DNA"/>
</dbReference>
<dbReference type="Proteomes" id="UP000830401">
    <property type="component" value="Plasmid unnamed4"/>
</dbReference>
<organism evidence="3 4">
    <name type="scientific">Hymenobacter volaticus</name>
    <dbReference type="NCBI Taxonomy" id="2932254"/>
    <lineage>
        <taxon>Bacteria</taxon>
        <taxon>Pseudomonadati</taxon>
        <taxon>Bacteroidota</taxon>
        <taxon>Cytophagia</taxon>
        <taxon>Cytophagales</taxon>
        <taxon>Hymenobacteraceae</taxon>
        <taxon>Hymenobacter</taxon>
    </lineage>
</organism>
<keyword evidence="3" id="KW-0614">Plasmid</keyword>
<evidence type="ECO:0000313" key="3">
    <source>
        <dbReference type="EMBL" id="UOQ69317.1"/>
    </source>
</evidence>
<dbReference type="RefSeq" id="WP_245127042.1">
    <property type="nucleotide sequence ID" value="NZ_CP095065.1"/>
</dbReference>
<feature type="chain" id="PRO_5045034139" evidence="1">
    <location>
        <begin position="23"/>
        <end position="245"/>
    </location>
</feature>
<proteinExistence type="predicted"/>
<sequence>MPIGCFLLLLFSGILTASRAQGQVQEYIINGDFETMSSCPIEPGEIRLATGWQGNEGTPDYLHTCSEQRRDSVDVLRNFSGYRKAYEGEGQAGLYLLHYNTTRGAKENYASHEVIYTKLSRPLTVGKTYHIRFFLSLADSSGIASDSIYVSFSRSPSFTKHYELVEPDVSKGIAVARQHTWQVVEADFTATEPFSYCYLGLPRRKVSRLAYRTIIGQGLQAGRLQGRFVLNAYYFIDNVSLTERE</sequence>
<keyword evidence="1" id="KW-0732">Signal</keyword>
<evidence type="ECO:0000313" key="4">
    <source>
        <dbReference type="Proteomes" id="UP000830401"/>
    </source>
</evidence>
<gene>
    <name evidence="3" type="ORF">MUN86_26845</name>
    <name evidence="2" type="ORF">MUN86_27945</name>
</gene>